<proteinExistence type="predicted"/>
<sequence>MCLGYAQNILRRPPFTHVLSLDVESEEIFFGSKNQKSKLAILFVNYSLKLTVTHHRSKIQIISDKHNIFGMNRENQHEIPEIRTCYRMTNLREYLVISVGGDCRSSATYNDLWIYNTISGMWKHNQPIIELGTICEYSEIYSFGNKVYIFGYDHLYKPHRKIPCLVSFNVNDTNWETVYIHNEDKDENEPPYMCVNLFYYHNKSLYVLGTLHRDDISINSNYSDENDSSEDSTNIESENSVVMYKFCLVTSTWTLVQQTGVKPIFYGQAYATVFNNQLFMFCRESTATTKFREVNILDLSTYVWARRETQSKNKQCPYARVGESYAFSSNCAFMSGGRTLNNNASYEDIWRIELETLEWIQTGLFSFYKNPSSSHLCC</sequence>
<dbReference type="OrthoDB" id="7676067at2759"/>
<evidence type="ECO:0000313" key="3">
    <source>
        <dbReference type="EMBL" id="KII73472.1"/>
    </source>
</evidence>
<reference evidence="3 4" key="1">
    <citation type="journal article" date="2014" name="Genome Biol. Evol.">
        <title>The genome of the myxosporean Thelohanellus kitauei shows adaptations to nutrient acquisition within its fish host.</title>
        <authorList>
            <person name="Yang Y."/>
            <person name="Xiong J."/>
            <person name="Zhou Z."/>
            <person name="Huo F."/>
            <person name="Miao W."/>
            <person name="Ran C."/>
            <person name="Liu Y."/>
            <person name="Zhang J."/>
            <person name="Feng J."/>
            <person name="Wang M."/>
            <person name="Wang M."/>
            <person name="Wang L."/>
            <person name="Yao B."/>
        </authorList>
    </citation>
    <scope>NUCLEOTIDE SEQUENCE [LARGE SCALE GENOMIC DNA]</scope>
    <source>
        <strain evidence="3">Wuqing</strain>
    </source>
</reference>
<keyword evidence="2" id="KW-0677">Repeat</keyword>
<evidence type="ECO:0000256" key="1">
    <source>
        <dbReference type="ARBA" id="ARBA00022441"/>
    </source>
</evidence>
<dbReference type="PANTHER" id="PTHR46228">
    <property type="entry name" value="KELCH DOMAIN-CONTAINING PROTEIN"/>
    <property type="match status" value="1"/>
</dbReference>
<dbReference type="InterPro" id="IPR015915">
    <property type="entry name" value="Kelch-typ_b-propeller"/>
</dbReference>
<accession>A0A0C2NHG4</accession>
<keyword evidence="4" id="KW-1185">Reference proteome</keyword>
<evidence type="ECO:0000313" key="4">
    <source>
        <dbReference type="Proteomes" id="UP000031668"/>
    </source>
</evidence>
<dbReference type="Pfam" id="PF24681">
    <property type="entry name" value="Kelch_KLHDC2_KLHL20_DRC7"/>
    <property type="match status" value="1"/>
</dbReference>
<comment type="caution">
    <text evidence="3">The sequence shown here is derived from an EMBL/GenBank/DDBJ whole genome shotgun (WGS) entry which is preliminary data.</text>
</comment>
<dbReference type="Gene3D" id="2.120.10.80">
    <property type="entry name" value="Kelch-type beta propeller"/>
    <property type="match status" value="1"/>
</dbReference>
<dbReference type="AlphaFoldDB" id="A0A0C2NHG4"/>
<dbReference type="SUPFAM" id="SSF117281">
    <property type="entry name" value="Kelch motif"/>
    <property type="match status" value="1"/>
</dbReference>
<protein>
    <recommendedName>
        <fullName evidence="5">Kelch domain-containing protein 10</fullName>
    </recommendedName>
</protein>
<gene>
    <name evidence="3" type="ORF">RF11_04296</name>
</gene>
<name>A0A0C2NHG4_THEKT</name>
<dbReference type="PANTHER" id="PTHR46228:SF2">
    <property type="entry name" value="KELCH REPEAT PROTEIN (AFU_ORTHOLOGUE AFUA_4G14350)"/>
    <property type="match status" value="1"/>
</dbReference>
<dbReference type="EMBL" id="JWZT01000824">
    <property type="protein sequence ID" value="KII73472.1"/>
    <property type="molecule type" value="Genomic_DNA"/>
</dbReference>
<organism evidence="3 4">
    <name type="scientific">Thelohanellus kitauei</name>
    <name type="common">Myxosporean</name>
    <dbReference type="NCBI Taxonomy" id="669202"/>
    <lineage>
        <taxon>Eukaryota</taxon>
        <taxon>Metazoa</taxon>
        <taxon>Cnidaria</taxon>
        <taxon>Myxozoa</taxon>
        <taxon>Myxosporea</taxon>
        <taxon>Bivalvulida</taxon>
        <taxon>Platysporina</taxon>
        <taxon>Myxobolidae</taxon>
        <taxon>Thelohanellus</taxon>
    </lineage>
</organism>
<dbReference type="Proteomes" id="UP000031668">
    <property type="component" value="Unassembled WGS sequence"/>
</dbReference>
<keyword evidence="1" id="KW-0880">Kelch repeat</keyword>
<evidence type="ECO:0008006" key="5">
    <source>
        <dbReference type="Google" id="ProtNLM"/>
    </source>
</evidence>
<evidence type="ECO:0000256" key="2">
    <source>
        <dbReference type="ARBA" id="ARBA00022737"/>
    </source>
</evidence>